<evidence type="ECO:0000313" key="3">
    <source>
        <dbReference type="Proteomes" id="UP001151760"/>
    </source>
</evidence>
<protein>
    <submittedName>
        <fullName evidence="2">Ribonuclease H-like domain-containing protein</fullName>
    </submittedName>
</protein>
<dbReference type="InterPro" id="IPR013103">
    <property type="entry name" value="RVT_2"/>
</dbReference>
<evidence type="ECO:0000259" key="1">
    <source>
        <dbReference type="Pfam" id="PF07727"/>
    </source>
</evidence>
<reference evidence="2" key="2">
    <citation type="submission" date="2022-01" db="EMBL/GenBank/DDBJ databases">
        <authorList>
            <person name="Yamashiro T."/>
            <person name="Shiraishi A."/>
            <person name="Satake H."/>
            <person name="Nakayama K."/>
        </authorList>
    </citation>
    <scope>NUCLEOTIDE SEQUENCE</scope>
</reference>
<dbReference type="InterPro" id="IPR043502">
    <property type="entry name" value="DNA/RNA_pol_sf"/>
</dbReference>
<sequence length="351" mass="39594">MLTGRYKSLLVANGSSQPLGVDFDKTFSPVVKPATIYTVLSLDVSRQRAIHQLDVKNAFLNDDLSETVYMHQPLSFVDNWYPHHGSQVAYLSMDDIILTASCPALLQQIIGSLNNEFDMTNLGALNYFLGISANCTPTGSYFIFAEAEYRGVANVVAETTWLHNLLRELHFPLSTATLVYWDNVSGVYMSANPVQHQRTKHIEIHIHFVRDMVTAGQIGIRALSYRELGCIRRTARISIPPIESNLAERARISAINLDDYQFDPLTPPPSPSSPFTMAAYQRMISKMDPIQREEALTETEELEAFMTLWDVKPRVKESSLETLSMDKLITQLRQMCEDVEDRASNAQKEAQ</sequence>
<accession>A0ABQ5GW12</accession>
<dbReference type="PANTHER" id="PTHR11439">
    <property type="entry name" value="GAG-POL-RELATED RETROTRANSPOSON"/>
    <property type="match status" value="1"/>
</dbReference>
<comment type="caution">
    <text evidence="2">The sequence shown here is derived from an EMBL/GenBank/DDBJ whole genome shotgun (WGS) entry which is preliminary data.</text>
</comment>
<dbReference type="Pfam" id="PF07727">
    <property type="entry name" value="RVT_2"/>
    <property type="match status" value="1"/>
</dbReference>
<keyword evidence="3" id="KW-1185">Reference proteome</keyword>
<organism evidence="2 3">
    <name type="scientific">Tanacetum coccineum</name>
    <dbReference type="NCBI Taxonomy" id="301880"/>
    <lineage>
        <taxon>Eukaryota</taxon>
        <taxon>Viridiplantae</taxon>
        <taxon>Streptophyta</taxon>
        <taxon>Embryophyta</taxon>
        <taxon>Tracheophyta</taxon>
        <taxon>Spermatophyta</taxon>
        <taxon>Magnoliopsida</taxon>
        <taxon>eudicotyledons</taxon>
        <taxon>Gunneridae</taxon>
        <taxon>Pentapetalae</taxon>
        <taxon>asterids</taxon>
        <taxon>campanulids</taxon>
        <taxon>Asterales</taxon>
        <taxon>Asteraceae</taxon>
        <taxon>Asteroideae</taxon>
        <taxon>Anthemideae</taxon>
        <taxon>Anthemidinae</taxon>
        <taxon>Tanacetum</taxon>
    </lineage>
</organism>
<dbReference type="EMBL" id="BQNB010018883">
    <property type="protein sequence ID" value="GJT79275.1"/>
    <property type="molecule type" value="Genomic_DNA"/>
</dbReference>
<dbReference type="Proteomes" id="UP001151760">
    <property type="component" value="Unassembled WGS sequence"/>
</dbReference>
<dbReference type="CDD" id="cd09272">
    <property type="entry name" value="RNase_HI_RT_Ty1"/>
    <property type="match status" value="1"/>
</dbReference>
<reference evidence="2" key="1">
    <citation type="journal article" date="2022" name="Int. J. Mol. Sci.">
        <title>Draft Genome of Tanacetum Coccineum: Genomic Comparison of Closely Related Tanacetum-Family Plants.</title>
        <authorList>
            <person name="Yamashiro T."/>
            <person name="Shiraishi A."/>
            <person name="Nakayama K."/>
            <person name="Satake H."/>
        </authorList>
    </citation>
    <scope>NUCLEOTIDE SEQUENCE</scope>
</reference>
<feature type="domain" description="Reverse transcriptase Ty1/copia-type" evidence="1">
    <location>
        <begin position="3"/>
        <end position="77"/>
    </location>
</feature>
<evidence type="ECO:0000313" key="2">
    <source>
        <dbReference type="EMBL" id="GJT79275.1"/>
    </source>
</evidence>
<name>A0ABQ5GW12_9ASTR</name>
<proteinExistence type="predicted"/>
<dbReference type="PANTHER" id="PTHR11439:SF524">
    <property type="entry name" value="RNA-DIRECTED DNA POLYMERASE, PROTEIN KINASE RLK-PELLE-DLSV FAMILY"/>
    <property type="match status" value="1"/>
</dbReference>
<dbReference type="SUPFAM" id="SSF56672">
    <property type="entry name" value="DNA/RNA polymerases"/>
    <property type="match status" value="1"/>
</dbReference>
<gene>
    <name evidence="2" type="ORF">Tco_1053617</name>
</gene>